<dbReference type="GO" id="GO:0016705">
    <property type="term" value="F:oxidoreductase activity, acting on paired donors, with incorporation or reduction of molecular oxygen"/>
    <property type="evidence" value="ECO:0007669"/>
    <property type="project" value="InterPro"/>
</dbReference>
<dbReference type="Gene3D" id="1.10.630.10">
    <property type="entry name" value="Cytochrome P450"/>
    <property type="match status" value="1"/>
</dbReference>
<organism evidence="4 5">
    <name type="scientific">Streptomyces nanshensis</name>
    <dbReference type="NCBI Taxonomy" id="518642"/>
    <lineage>
        <taxon>Bacteria</taxon>
        <taxon>Bacillati</taxon>
        <taxon>Actinomycetota</taxon>
        <taxon>Actinomycetes</taxon>
        <taxon>Kitasatosporales</taxon>
        <taxon>Streptomycetaceae</taxon>
        <taxon>Streptomyces</taxon>
    </lineage>
</organism>
<dbReference type="GO" id="GO:0004497">
    <property type="term" value="F:monooxygenase activity"/>
    <property type="evidence" value="ECO:0007669"/>
    <property type="project" value="UniProtKB-KW"/>
</dbReference>
<reference evidence="4 5" key="1">
    <citation type="journal article" date="2016" name="Front. Microbiol.">
        <title>Comparative Genomics Analysis of Streptomyces Species Reveals Their Adaptation to the Marine Environment and Their Diversity at the Genomic Level.</title>
        <authorList>
            <person name="Tian X."/>
            <person name="Zhang Z."/>
            <person name="Yang T."/>
            <person name="Chen M."/>
            <person name="Li J."/>
            <person name="Chen F."/>
            <person name="Yang J."/>
            <person name="Li W."/>
            <person name="Zhang B."/>
            <person name="Zhang Z."/>
            <person name="Wu J."/>
            <person name="Zhang C."/>
            <person name="Long L."/>
            <person name="Xiao J."/>
        </authorList>
    </citation>
    <scope>NUCLEOTIDE SEQUENCE [LARGE SCALE GENOMIC DNA]</scope>
    <source>
        <strain evidence="4 5">SCSIO 10429</strain>
    </source>
</reference>
<dbReference type="PANTHER" id="PTHR46696:SF1">
    <property type="entry name" value="CYTOCHROME P450 YJIB-RELATED"/>
    <property type="match status" value="1"/>
</dbReference>
<dbReference type="GO" id="GO:0005506">
    <property type="term" value="F:iron ion binding"/>
    <property type="evidence" value="ECO:0007669"/>
    <property type="project" value="InterPro"/>
</dbReference>
<evidence type="ECO:0000313" key="5">
    <source>
        <dbReference type="Proteomes" id="UP000176005"/>
    </source>
</evidence>
<gene>
    <name evidence="4" type="ORF">AN218_32940</name>
</gene>
<dbReference type="PROSITE" id="PS00086">
    <property type="entry name" value="CYTOCHROME_P450"/>
    <property type="match status" value="1"/>
</dbReference>
<protein>
    <submittedName>
        <fullName evidence="4">Cytochrome</fullName>
    </submittedName>
</protein>
<comment type="similarity">
    <text evidence="1 2">Belongs to the cytochrome P450 family.</text>
</comment>
<dbReference type="PRINTS" id="PR00359">
    <property type="entry name" value="BP450"/>
</dbReference>
<comment type="caution">
    <text evidence="4">The sequence shown here is derived from an EMBL/GenBank/DDBJ whole genome shotgun (WGS) entry which is preliminary data.</text>
</comment>
<keyword evidence="2" id="KW-0408">Iron</keyword>
<keyword evidence="2" id="KW-0349">Heme</keyword>
<keyword evidence="5" id="KW-1185">Reference proteome</keyword>
<name>A0A1E7KGU3_9ACTN</name>
<dbReference type="SUPFAM" id="SSF48264">
    <property type="entry name" value="Cytochrome P450"/>
    <property type="match status" value="1"/>
</dbReference>
<accession>A0A1E7KGU3</accession>
<evidence type="ECO:0000256" key="1">
    <source>
        <dbReference type="ARBA" id="ARBA00010617"/>
    </source>
</evidence>
<sequence length="433" mass="47415">MALDPAGRAVHAEADRLRAFGPATLVELPAGIHAWTVNSFDLLKRLLTDERVSKDPRRHWPAWQRGEFHETWIRSWVGVTNMFSSYGSEHRRLRKLVAPAFTARRTEAMRPRVERITAELLDTMAALPADRPVDLRSAYAHPLPMGVICELFGIPEDQRPAMARLVERVMDTSASAEEAARTAREVQSAFGALVELKREQPGEDLTSVLVSARDDEPDPETKGPDKNGPGTKNPGGKGAKLSEAELLDTLLLVVGAGHETTVNLIGNAVHALLTHPGQLAAVLAGEQSWDDVIEETLRWAPSIASLPLRYAVEDIALPDGTTIRQGEAILATYAAAGRDPERHGATADAFDVRRGDKEHLSFGHGVHFCLGAPLARMEARTALPALFERFPRLSLAAPEEESTQVESFIAHGHRTLPVLLHGPRRHPDEAPPR</sequence>
<dbReference type="GO" id="GO:0020037">
    <property type="term" value="F:heme binding"/>
    <property type="evidence" value="ECO:0007669"/>
    <property type="project" value="InterPro"/>
</dbReference>
<dbReference type="Pfam" id="PF00067">
    <property type="entry name" value="p450"/>
    <property type="match status" value="2"/>
</dbReference>
<dbReference type="RefSeq" id="WP_070020703.1">
    <property type="nucleotide sequence ID" value="NZ_LJGW01000717.1"/>
</dbReference>
<dbReference type="InterPro" id="IPR017972">
    <property type="entry name" value="Cyt_P450_CS"/>
</dbReference>
<proteinExistence type="inferred from homology"/>
<dbReference type="EMBL" id="LJGW01000717">
    <property type="protein sequence ID" value="OEV03054.1"/>
    <property type="molecule type" value="Genomic_DNA"/>
</dbReference>
<dbReference type="Proteomes" id="UP000176005">
    <property type="component" value="Unassembled WGS sequence"/>
</dbReference>
<dbReference type="PANTHER" id="PTHR46696">
    <property type="entry name" value="P450, PUTATIVE (EUROFUNG)-RELATED"/>
    <property type="match status" value="1"/>
</dbReference>
<dbReference type="AlphaFoldDB" id="A0A1E7KGU3"/>
<dbReference type="PRINTS" id="PR00385">
    <property type="entry name" value="P450"/>
</dbReference>
<dbReference type="InterPro" id="IPR001128">
    <property type="entry name" value="Cyt_P450"/>
</dbReference>
<evidence type="ECO:0000256" key="3">
    <source>
        <dbReference type="SAM" id="MobiDB-lite"/>
    </source>
</evidence>
<evidence type="ECO:0000256" key="2">
    <source>
        <dbReference type="RuleBase" id="RU000461"/>
    </source>
</evidence>
<dbReference type="InterPro" id="IPR002397">
    <property type="entry name" value="Cyt_P450_B"/>
</dbReference>
<keyword evidence="2" id="KW-0560">Oxidoreductase</keyword>
<feature type="region of interest" description="Disordered" evidence="3">
    <location>
        <begin position="208"/>
        <end position="239"/>
    </location>
</feature>
<dbReference type="InterPro" id="IPR036396">
    <property type="entry name" value="Cyt_P450_sf"/>
</dbReference>
<dbReference type="CDD" id="cd11029">
    <property type="entry name" value="CYP107-like"/>
    <property type="match status" value="1"/>
</dbReference>
<keyword evidence="2" id="KW-0479">Metal-binding</keyword>
<keyword evidence="2" id="KW-0503">Monooxygenase</keyword>
<dbReference type="PATRIC" id="fig|518642.10.peg.322"/>
<evidence type="ECO:0000313" key="4">
    <source>
        <dbReference type="EMBL" id="OEV03054.1"/>
    </source>
</evidence>